<proteinExistence type="predicted"/>
<name>A0A6V7VUM1_MELEN</name>
<accession>A0A6V7VUM1</accession>
<reference evidence="1 2" key="1">
    <citation type="submission" date="2020-08" db="EMBL/GenBank/DDBJ databases">
        <authorList>
            <person name="Koutsovoulos G."/>
            <person name="Danchin GJ E."/>
        </authorList>
    </citation>
    <scope>NUCLEOTIDE SEQUENCE [LARGE SCALE GENOMIC DNA]</scope>
</reference>
<dbReference type="AlphaFoldDB" id="A0A6V7VUM1"/>
<dbReference type="EMBL" id="CAJEWN010000321">
    <property type="protein sequence ID" value="CAD2178519.1"/>
    <property type="molecule type" value="Genomic_DNA"/>
</dbReference>
<protein>
    <submittedName>
        <fullName evidence="1">Uncharacterized protein</fullName>
    </submittedName>
</protein>
<gene>
    <name evidence="1" type="ORF">MENT_LOCUS30463</name>
</gene>
<dbReference type="Proteomes" id="UP000580250">
    <property type="component" value="Unassembled WGS sequence"/>
</dbReference>
<organism evidence="1 2">
    <name type="scientific">Meloidogyne enterolobii</name>
    <name type="common">Root-knot nematode worm</name>
    <name type="synonym">Meloidogyne mayaguensis</name>
    <dbReference type="NCBI Taxonomy" id="390850"/>
    <lineage>
        <taxon>Eukaryota</taxon>
        <taxon>Metazoa</taxon>
        <taxon>Ecdysozoa</taxon>
        <taxon>Nematoda</taxon>
        <taxon>Chromadorea</taxon>
        <taxon>Rhabditida</taxon>
        <taxon>Tylenchina</taxon>
        <taxon>Tylenchomorpha</taxon>
        <taxon>Tylenchoidea</taxon>
        <taxon>Meloidogynidae</taxon>
        <taxon>Meloidogyninae</taxon>
        <taxon>Meloidogyne</taxon>
    </lineage>
</organism>
<evidence type="ECO:0000313" key="1">
    <source>
        <dbReference type="EMBL" id="CAD2178519.1"/>
    </source>
</evidence>
<sequence length="187" mass="21926">MLTILSRQYYRSFTASTNFILEQNTYEHLPSTIRQLEKYLIECYGDFIIFTRDEKLYIINSIINQLQLFVLRIELIIFLLEAQNSLANNGNLGIVIFLINLKFFTNFSVKNEYNQPSFLNTKMGTPQPNARPTYRQSITSFKDIESRNYWYGSMRLDEMNRTVPGRPGFDNFKQSYSSAVGWPVPPK</sequence>
<evidence type="ECO:0000313" key="2">
    <source>
        <dbReference type="Proteomes" id="UP000580250"/>
    </source>
</evidence>
<comment type="caution">
    <text evidence="1">The sequence shown here is derived from an EMBL/GenBank/DDBJ whole genome shotgun (WGS) entry which is preliminary data.</text>
</comment>